<comment type="similarity">
    <text evidence="5">Belongs to the soluble Thoeris ThsA family.</text>
</comment>
<evidence type="ECO:0000256" key="2">
    <source>
        <dbReference type="ARBA" id="ARBA00023027"/>
    </source>
</evidence>
<sequence>MNKKNLIKELVGELSANNLAIFAGAGLSVPAGFMDWKSLLQGLAEEINLNIDKEENDLVSLVQYYVNSKNGNRSKINDLILNEFSQKATLTENHKILARLPIDTFWTTNYDPMIETALEDAGKIVDVKHCVEQLPVSIYKRDVVVYKMHGDASLPKQTILIKDDYEKFHLTRNDFFNALRGDLLTKRFLFLGFSFSDPNIDYILCRIRASYSENQKEHFCILRKVQKTDKEEEHEFEYRVRKQEFFILDLKRVGINTLLIDEYSEITEILKDVEQAQKRKTIFISGAAEDYSPYSQQEVEQFVSSLSQEILKLKYRIVTGFGLGIGSSVISGAIKYLTERGLKIDEDYLILRPFPQDKEGRELWSAWRENMISYAGISIFLFGNKLEDKKTVLSNGMQEEFDISEKNGNILIPVASTGYMAKQLWEEGLNKECNKNINAEMQELSKENLSLDLIKSNILSILNKVK</sequence>
<dbReference type="CDD" id="cd01406">
    <property type="entry name" value="SIR2-like"/>
    <property type="match status" value="1"/>
</dbReference>
<keyword evidence="1" id="KW-0378">Hydrolase</keyword>
<dbReference type="EMBL" id="MEIQ01000029">
    <property type="protein sequence ID" value="PIT51281.1"/>
    <property type="molecule type" value="Genomic_DNA"/>
</dbReference>
<name>A0A2N9XRR4_9NEIS</name>
<evidence type="ECO:0000256" key="8">
    <source>
        <dbReference type="PROSITE-ProRule" id="PRU00236"/>
    </source>
</evidence>
<comment type="catalytic activity">
    <reaction evidence="7">
        <text>NAD(+) + H2O = ADP-D-ribose + nicotinamide + H(+)</text>
        <dbReference type="Rhea" id="RHEA:16301"/>
        <dbReference type="ChEBI" id="CHEBI:15377"/>
        <dbReference type="ChEBI" id="CHEBI:15378"/>
        <dbReference type="ChEBI" id="CHEBI:17154"/>
        <dbReference type="ChEBI" id="CHEBI:57540"/>
        <dbReference type="ChEBI" id="CHEBI:57967"/>
        <dbReference type="EC" id="3.2.2.5"/>
    </reaction>
    <physiologicalReaction direction="left-to-right" evidence="7">
        <dbReference type="Rhea" id="RHEA:16302"/>
    </physiologicalReaction>
</comment>
<dbReference type="InterPro" id="IPR029035">
    <property type="entry name" value="DHS-like_NAD/FAD-binding_dom"/>
</dbReference>
<dbReference type="Proteomes" id="UP000231484">
    <property type="component" value="Unassembled WGS sequence"/>
</dbReference>
<evidence type="ECO:0000256" key="6">
    <source>
        <dbReference type="ARBA" id="ARBA00035033"/>
    </source>
</evidence>
<dbReference type="InterPro" id="IPR041486">
    <property type="entry name" value="ThsA_STALD"/>
</dbReference>
<evidence type="ECO:0000256" key="3">
    <source>
        <dbReference type="ARBA" id="ARBA00023118"/>
    </source>
</evidence>
<dbReference type="InterPro" id="IPR026590">
    <property type="entry name" value="Ssirtuin_cat_dom"/>
</dbReference>
<dbReference type="GO" id="GO:0051607">
    <property type="term" value="P:defense response to virus"/>
    <property type="evidence" value="ECO:0007669"/>
    <property type="project" value="UniProtKB-KW"/>
</dbReference>
<reference evidence="10 11" key="1">
    <citation type="journal article" date="2017" name="MBio">
        <title>Type VI secretion-mediated competition in the bee gut microbiome.</title>
        <authorList>
            <person name="Steele M.I."/>
            <person name="Kwong W.K."/>
            <person name="Powell J.E."/>
            <person name="Whiteley M."/>
            <person name="Moran N.A."/>
        </authorList>
    </citation>
    <scope>NUCLEOTIDE SEQUENCE [LARGE SCALE GENOMIC DNA]</scope>
    <source>
        <strain evidence="10 11">Occ4-2</strain>
    </source>
</reference>
<comment type="caution">
    <text evidence="10">The sequence shown here is derived from an EMBL/GenBank/DDBJ whole genome shotgun (WGS) entry which is preliminary data.</text>
</comment>
<comment type="caution">
    <text evidence="8">Lacks conserved residue(s) required for the propagation of feature annotation.</text>
</comment>
<dbReference type="PROSITE" id="PS50305">
    <property type="entry name" value="SIRTUIN"/>
    <property type="match status" value="1"/>
</dbReference>
<evidence type="ECO:0000256" key="7">
    <source>
        <dbReference type="ARBA" id="ARBA00047575"/>
    </source>
</evidence>
<dbReference type="SUPFAM" id="SSF52467">
    <property type="entry name" value="DHS-like NAD/FAD-binding domain"/>
    <property type="match status" value="1"/>
</dbReference>
<evidence type="ECO:0000256" key="1">
    <source>
        <dbReference type="ARBA" id="ARBA00022801"/>
    </source>
</evidence>
<keyword evidence="3" id="KW-0051">Antiviral defense</keyword>
<evidence type="ECO:0000256" key="5">
    <source>
        <dbReference type="ARBA" id="ARBA00035014"/>
    </source>
</evidence>
<feature type="domain" description="Deacetylase sirtuin-type" evidence="9">
    <location>
        <begin position="1"/>
        <end position="281"/>
    </location>
</feature>
<protein>
    <recommendedName>
        <fullName evidence="6">NAD(+) hydrolase ThsA</fullName>
        <ecNumber evidence="4">3.2.2.5</ecNumber>
    </recommendedName>
</protein>
<dbReference type="Pfam" id="PF13289">
    <property type="entry name" value="SIR2_2"/>
    <property type="match status" value="1"/>
</dbReference>
<accession>A0A2N9XRR4</accession>
<gene>
    <name evidence="10" type="ORF">BHC48_04505</name>
</gene>
<evidence type="ECO:0000313" key="10">
    <source>
        <dbReference type="EMBL" id="PIT51281.1"/>
    </source>
</evidence>
<dbReference type="GO" id="GO:0003953">
    <property type="term" value="F:NAD+ nucleosidase activity"/>
    <property type="evidence" value="ECO:0007669"/>
    <property type="project" value="UniProtKB-EC"/>
</dbReference>
<evidence type="ECO:0000313" key="11">
    <source>
        <dbReference type="Proteomes" id="UP000231484"/>
    </source>
</evidence>
<organism evidence="10 11">
    <name type="scientific">Snodgrassella alvi</name>
    <dbReference type="NCBI Taxonomy" id="1196083"/>
    <lineage>
        <taxon>Bacteria</taxon>
        <taxon>Pseudomonadati</taxon>
        <taxon>Pseudomonadota</taxon>
        <taxon>Betaproteobacteria</taxon>
        <taxon>Neisseriales</taxon>
        <taxon>Neisseriaceae</taxon>
        <taxon>Snodgrassella</taxon>
    </lineage>
</organism>
<dbReference type="AlphaFoldDB" id="A0A2N9XRR4"/>
<dbReference type="EC" id="3.2.2.5" evidence="4"/>
<keyword evidence="2" id="KW-0520">NAD</keyword>
<proteinExistence type="inferred from homology"/>
<dbReference type="Pfam" id="PF18185">
    <property type="entry name" value="STALD"/>
    <property type="match status" value="1"/>
</dbReference>
<evidence type="ECO:0000259" key="9">
    <source>
        <dbReference type="PROSITE" id="PS50305"/>
    </source>
</evidence>
<evidence type="ECO:0000256" key="4">
    <source>
        <dbReference type="ARBA" id="ARBA00034327"/>
    </source>
</evidence>